<proteinExistence type="predicted"/>
<reference evidence="3 4" key="1">
    <citation type="submission" date="2017-09" db="EMBL/GenBank/DDBJ databases">
        <title>Genomics of the genus Arcobacter.</title>
        <authorList>
            <person name="Perez-Cataluna A."/>
            <person name="Figueras M.J."/>
            <person name="Salas-Masso N."/>
        </authorList>
    </citation>
    <scope>NUCLEOTIDE SEQUENCE [LARGE SCALE GENOMIC DNA]</scope>
    <source>
        <strain evidence="3 4">CECT 7386</strain>
    </source>
</reference>
<feature type="signal peptide" evidence="1">
    <location>
        <begin position="1"/>
        <end position="21"/>
    </location>
</feature>
<dbReference type="Gene3D" id="2.40.160.10">
    <property type="entry name" value="Porin"/>
    <property type="match status" value="1"/>
</dbReference>
<dbReference type="EMBL" id="NXID01000014">
    <property type="protein sequence ID" value="RXK16109.1"/>
    <property type="molecule type" value="Genomic_DNA"/>
</dbReference>
<evidence type="ECO:0000259" key="2">
    <source>
        <dbReference type="Pfam" id="PF13609"/>
    </source>
</evidence>
<dbReference type="GO" id="GO:0015288">
    <property type="term" value="F:porin activity"/>
    <property type="evidence" value="ECO:0007669"/>
    <property type="project" value="InterPro"/>
</dbReference>
<keyword evidence="4" id="KW-1185">Reference proteome</keyword>
<dbReference type="Pfam" id="PF13609">
    <property type="entry name" value="Porin_4"/>
    <property type="match status" value="1"/>
</dbReference>
<dbReference type="InterPro" id="IPR033900">
    <property type="entry name" value="Gram_neg_porin_domain"/>
</dbReference>
<evidence type="ECO:0000256" key="1">
    <source>
        <dbReference type="SAM" id="SignalP"/>
    </source>
</evidence>
<dbReference type="Proteomes" id="UP000290092">
    <property type="component" value="Unassembled WGS sequence"/>
</dbReference>
<dbReference type="SUPFAM" id="SSF56935">
    <property type="entry name" value="Porins"/>
    <property type="match status" value="1"/>
</dbReference>
<dbReference type="NCBIfam" id="NF033923">
    <property type="entry name" value="opr_proin_2"/>
    <property type="match status" value="1"/>
</dbReference>
<evidence type="ECO:0000313" key="4">
    <source>
        <dbReference type="Proteomes" id="UP000290092"/>
    </source>
</evidence>
<accession>A0AAX2AHA1</accession>
<organism evidence="3 4">
    <name type="scientific">Malaciobacter mytili LMG 24559</name>
    <dbReference type="NCBI Taxonomy" id="1032238"/>
    <lineage>
        <taxon>Bacteria</taxon>
        <taxon>Pseudomonadati</taxon>
        <taxon>Campylobacterota</taxon>
        <taxon>Epsilonproteobacteria</taxon>
        <taxon>Campylobacterales</taxon>
        <taxon>Arcobacteraceae</taxon>
        <taxon>Malaciobacter</taxon>
    </lineage>
</organism>
<dbReference type="InterPro" id="IPR023614">
    <property type="entry name" value="Porin_dom_sf"/>
</dbReference>
<feature type="domain" description="Porin" evidence="2">
    <location>
        <begin position="11"/>
        <end position="362"/>
    </location>
</feature>
<keyword evidence="1" id="KW-0732">Signal</keyword>
<dbReference type="GO" id="GO:0016020">
    <property type="term" value="C:membrane"/>
    <property type="evidence" value="ECO:0007669"/>
    <property type="project" value="InterPro"/>
</dbReference>
<protein>
    <recommendedName>
        <fullName evidence="2">Porin domain-containing protein</fullName>
    </recommendedName>
</protein>
<evidence type="ECO:0000313" key="3">
    <source>
        <dbReference type="EMBL" id="RXK16109.1"/>
    </source>
</evidence>
<dbReference type="KEGG" id="amyt:AMYT_2159"/>
<comment type="caution">
    <text evidence="3">The sequence shown here is derived from an EMBL/GenBank/DDBJ whole genome shotgun (WGS) entry which is preliminary data.</text>
</comment>
<dbReference type="RefSeq" id="WP_114842533.1">
    <property type="nucleotide sequence ID" value="NZ_CP031219.1"/>
</dbReference>
<sequence>MKKNLSLFASAAILCTTSLFADSTSIDEAFKNGKVSGDISVHYETWNKKGGEEDSGFSTPSVGLKFETDTYKGFQAGVAFRGNTELSEENHDDYEATMQKDGSVTEAYVQYENDTFLVKAGRQEIDLEWLGDYNDGVVAVLKAIPYTTLTAGYTNRQAEITLDTHDKFERFENKKGDNSAGYVIDAKVEPLKGLVFNPYFYTAKDIADYYGLKTTFDTDVYGLTAHYAQTNEDNVNGSNDEDGSILNLEARLNIADFTFTAGYIKTDSKGGIGSMDALGDNIDPTEELGDAVYATDSKSYYLGAGYTFKDLEISALYTQSKYENTDNNENNVKDKELTFAAAYSITEQLGVEVIYTDVDADKDSVLNDGHDFNKFVANVTYSF</sequence>
<name>A0AAX2AHA1_9BACT</name>
<dbReference type="AlphaFoldDB" id="A0AAX2AHA1"/>
<dbReference type="NCBIfam" id="NF033922">
    <property type="entry name" value="opr_porin_1"/>
    <property type="match status" value="1"/>
</dbReference>
<feature type="chain" id="PRO_5043701836" description="Porin domain-containing protein" evidence="1">
    <location>
        <begin position="22"/>
        <end position="383"/>
    </location>
</feature>
<gene>
    <name evidence="3" type="ORF">CP985_05120</name>
</gene>